<dbReference type="GO" id="GO:0050660">
    <property type="term" value="F:flavin adenine dinucleotide binding"/>
    <property type="evidence" value="ECO:0007669"/>
    <property type="project" value="InterPro"/>
</dbReference>
<keyword evidence="6 11" id="KW-0274">FAD</keyword>
<dbReference type="InterPro" id="IPR050353">
    <property type="entry name" value="PyrK_electron_transfer"/>
</dbReference>
<dbReference type="CDD" id="cd06218">
    <property type="entry name" value="DHOD_e_trans"/>
    <property type="match status" value="1"/>
</dbReference>
<evidence type="ECO:0000256" key="8">
    <source>
        <dbReference type="ARBA" id="ARBA00023004"/>
    </source>
</evidence>
<keyword evidence="9 12" id="KW-0411">Iron-sulfur</keyword>
<keyword evidence="3 11" id="KW-0285">Flavoprotein</keyword>
<feature type="domain" description="FAD-binding FR-type" evidence="13">
    <location>
        <begin position="21"/>
        <end position="122"/>
    </location>
</feature>
<reference evidence="14 15" key="1">
    <citation type="submission" date="2018-09" db="EMBL/GenBank/DDBJ databases">
        <title>Complete genome sequence of Euzebya sp. DY32-46 isolated from seawater of Pacific Ocean.</title>
        <authorList>
            <person name="Xu L."/>
            <person name="Wu Y.-H."/>
            <person name="Xu X.-W."/>
        </authorList>
    </citation>
    <scope>NUCLEOTIDE SEQUENCE [LARGE SCALE GENOMIC DNA]</scope>
    <source>
        <strain evidence="14 15">DY32-46</strain>
    </source>
</reference>
<dbReference type="InterPro" id="IPR037117">
    <property type="entry name" value="Dihydroorotate_DH_ele_sf"/>
</dbReference>
<dbReference type="InterPro" id="IPR017927">
    <property type="entry name" value="FAD-bd_FR_type"/>
</dbReference>
<dbReference type="GO" id="GO:0051537">
    <property type="term" value="F:2 iron, 2 sulfur cluster binding"/>
    <property type="evidence" value="ECO:0007669"/>
    <property type="project" value="UniProtKB-KW"/>
</dbReference>
<evidence type="ECO:0000313" key="15">
    <source>
        <dbReference type="Proteomes" id="UP000264006"/>
    </source>
</evidence>
<evidence type="ECO:0000256" key="6">
    <source>
        <dbReference type="ARBA" id="ARBA00022827"/>
    </source>
</evidence>
<dbReference type="Gene3D" id="2.40.30.10">
    <property type="entry name" value="Translation factors"/>
    <property type="match status" value="1"/>
</dbReference>
<evidence type="ECO:0000256" key="11">
    <source>
        <dbReference type="PIRSR" id="PIRSR006816-1"/>
    </source>
</evidence>
<comment type="cofactor">
    <cofactor evidence="11">
        <name>FAD</name>
        <dbReference type="ChEBI" id="CHEBI:57692"/>
    </cofactor>
    <text evidence="11">Binds 1 FAD per subunit.</text>
</comment>
<dbReference type="AlphaFoldDB" id="A0A346XW82"/>
<dbReference type="RefSeq" id="WP_114591127.1">
    <property type="nucleotide sequence ID" value="NZ_CP031165.1"/>
</dbReference>
<comment type="cofactor">
    <cofactor evidence="12">
        <name>[2Fe-2S] cluster</name>
        <dbReference type="ChEBI" id="CHEBI:190135"/>
    </cofactor>
    <text evidence="12">Binds 1 [2Fe-2S] cluster per subunit.</text>
</comment>
<evidence type="ECO:0000256" key="5">
    <source>
        <dbReference type="ARBA" id="ARBA00022723"/>
    </source>
</evidence>
<name>A0A346XW82_9ACTN</name>
<dbReference type="PIRSF" id="PIRSF006816">
    <property type="entry name" value="Cyc3_hyd_g"/>
    <property type="match status" value="1"/>
</dbReference>
<organism evidence="14 15">
    <name type="scientific">Euzebya pacifica</name>
    <dbReference type="NCBI Taxonomy" id="1608957"/>
    <lineage>
        <taxon>Bacteria</taxon>
        <taxon>Bacillati</taxon>
        <taxon>Actinomycetota</taxon>
        <taxon>Nitriliruptoria</taxon>
        <taxon>Euzebyales</taxon>
    </lineage>
</organism>
<dbReference type="InterPro" id="IPR012165">
    <property type="entry name" value="Cyt_c3_hydrogenase_gsu"/>
</dbReference>
<evidence type="ECO:0000256" key="4">
    <source>
        <dbReference type="ARBA" id="ARBA00022714"/>
    </source>
</evidence>
<dbReference type="Pfam" id="PF10418">
    <property type="entry name" value="DHODB_Fe-S_bind"/>
    <property type="match status" value="1"/>
</dbReference>
<dbReference type="PANTHER" id="PTHR43513:SF3">
    <property type="entry name" value="DIHYDROOROTATE DEHYDROGENASE B (NAD(+)), ELECTRON TRANSFER SUBUNIT-RELATED"/>
    <property type="match status" value="1"/>
</dbReference>
<evidence type="ECO:0000259" key="13">
    <source>
        <dbReference type="PROSITE" id="PS51384"/>
    </source>
</evidence>
<dbReference type="SUPFAM" id="SSF52343">
    <property type="entry name" value="Ferredoxin reductase-like, C-terminal NADP-linked domain"/>
    <property type="match status" value="1"/>
</dbReference>
<proteinExistence type="inferred from homology"/>
<keyword evidence="2" id="KW-0813">Transport</keyword>
<evidence type="ECO:0000256" key="1">
    <source>
        <dbReference type="ARBA" id="ARBA00006422"/>
    </source>
</evidence>
<evidence type="ECO:0000256" key="2">
    <source>
        <dbReference type="ARBA" id="ARBA00022448"/>
    </source>
</evidence>
<keyword evidence="7" id="KW-0249">Electron transport</keyword>
<evidence type="ECO:0000256" key="10">
    <source>
        <dbReference type="ARBA" id="ARBA00034078"/>
    </source>
</evidence>
<keyword evidence="5 12" id="KW-0479">Metal-binding</keyword>
<feature type="binding site" evidence="12">
    <location>
        <position position="252"/>
    </location>
    <ligand>
        <name>[2Fe-2S] cluster</name>
        <dbReference type="ChEBI" id="CHEBI:190135"/>
    </ligand>
</feature>
<gene>
    <name evidence="14" type="ORF">DVS28_a1788</name>
</gene>
<evidence type="ECO:0000256" key="3">
    <source>
        <dbReference type="ARBA" id="ARBA00022630"/>
    </source>
</evidence>
<accession>A0A346XW82</accession>
<comment type="similarity">
    <text evidence="1">Belongs to the PyrK family.</text>
</comment>
<dbReference type="GO" id="GO:0046872">
    <property type="term" value="F:metal ion binding"/>
    <property type="evidence" value="ECO:0007669"/>
    <property type="project" value="UniProtKB-KW"/>
</dbReference>
<dbReference type="PROSITE" id="PS51384">
    <property type="entry name" value="FAD_FR"/>
    <property type="match status" value="1"/>
</dbReference>
<dbReference type="GO" id="GO:0016491">
    <property type="term" value="F:oxidoreductase activity"/>
    <property type="evidence" value="ECO:0007669"/>
    <property type="project" value="InterPro"/>
</dbReference>
<dbReference type="GO" id="GO:0006221">
    <property type="term" value="P:pyrimidine nucleotide biosynthetic process"/>
    <property type="evidence" value="ECO:0007669"/>
    <property type="project" value="InterPro"/>
</dbReference>
<evidence type="ECO:0000256" key="12">
    <source>
        <dbReference type="PIRSR" id="PIRSR006816-2"/>
    </source>
</evidence>
<keyword evidence="8 12" id="KW-0408">Iron</keyword>
<dbReference type="Gene3D" id="2.10.240.10">
    <property type="entry name" value="Dihydroorotate dehydrogenase, electron transfer subunit"/>
    <property type="match status" value="1"/>
</dbReference>
<dbReference type="InterPro" id="IPR017938">
    <property type="entry name" value="Riboflavin_synthase-like_b-brl"/>
</dbReference>
<dbReference type="EMBL" id="CP031165">
    <property type="protein sequence ID" value="AXV06479.1"/>
    <property type="molecule type" value="Genomic_DNA"/>
</dbReference>
<dbReference type="Proteomes" id="UP000264006">
    <property type="component" value="Chromosome"/>
</dbReference>
<dbReference type="InterPro" id="IPR019480">
    <property type="entry name" value="Dihydroorotate_DH_Fe-S-bd"/>
</dbReference>
<protein>
    <submittedName>
        <fullName evidence="14">Dihydroorotate dehydrogenase electron transfer subunit</fullName>
    </submittedName>
</protein>
<feature type="binding site" evidence="11">
    <location>
        <begin position="97"/>
        <end position="98"/>
    </location>
    <ligand>
        <name>FAD</name>
        <dbReference type="ChEBI" id="CHEBI:57692"/>
    </ligand>
</feature>
<sequence>MSTFVSSKGNGPPFQGRATGPLRARCEVLQYRKIGKYHSITFVSPEMADRAEPGMFVTIGVEGHSTVLRRPFAIYQVSRHGPWAGTVEIVFDVVGEGTRWLASRVKHDTVDLVGPLGTPFPLPKQNVGCLLVGQGYGAAPLLYLAGVLQQRGFRADMIIGAKDADGIFNAIEAKRLSATTILVTEDGSLGEEGNILDVMDRHLDLGRTGLIYASGPMPLLRDVSGLAASRGVPIRVAVEEAMACGTGVCWTCVMPVERKGAVYNLRSCIEGPVFNGAKVQWDAIGALPVHDIPEPLPEDDA</sequence>
<dbReference type="OrthoDB" id="9796486at2"/>
<dbReference type="Gene3D" id="3.40.50.80">
    <property type="entry name" value="Nucleotide-binding domain of ferredoxin-NADP reductase (FNR) module"/>
    <property type="match status" value="1"/>
</dbReference>
<dbReference type="PANTHER" id="PTHR43513">
    <property type="entry name" value="DIHYDROOROTATE DEHYDROGENASE B (NAD(+)), ELECTRON TRANSFER SUBUNIT"/>
    <property type="match status" value="1"/>
</dbReference>
<evidence type="ECO:0000313" key="14">
    <source>
        <dbReference type="EMBL" id="AXV06479.1"/>
    </source>
</evidence>
<dbReference type="SUPFAM" id="SSF63380">
    <property type="entry name" value="Riboflavin synthase domain-like"/>
    <property type="match status" value="1"/>
</dbReference>
<keyword evidence="15" id="KW-1185">Reference proteome</keyword>
<comment type="cofactor">
    <cofactor evidence="10">
        <name>[2Fe-2S] cluster</name>
        <dbReference type="ChEBI" id="CHEBI:190135"/>
    </cofactor>
</comment>
<feature type="binding site" evidence="12">
    <location>
        <position position="249"/>
    </location>
    <ligand>
        <name>[2Fe-2S] cluster</name>
        <dbReference type="ChEBI" id="CHEBI:190135"/>
    </ligand>
</feature>
<keyword evidence="4 12" id="KW-0001">2Fe-2S</keyword>
<dbReference type="InterPro" id="IPR039261">
    <property type="entry name" value="FNR_nucleotide-bd"/>
</dbReference>
<evidence type="ECO:0000256" key="7">
    <source>
        <dbReference type="ARBA" id="ARBA00022982"/>
    </source>
</evidence>
<feature type="binding site" evidence="12">
    <location>
        <position position="244"/>
    </location>
    <ligand>
        <name>[2Fe-2S] cluster</name>
        <dbReference type="ChEBI" id="CHEBI:190135"/>
    </ligand>
</feature>
<evidence type="ECO:0000256" key="9">
    <source>
        <dbReference type="ARBA" id="ARBA00023014"/>
    </source>
</evidence>
<feature type="binding site" evidence="12">
    <location>
        <position position="268"/>
    </location>
    <ligand>
        <name>[2Fe-2S] cluster</name>
        <dbReference type="ChEBI" id="CHEBI:190135"/>
    </ligand>
</feature>
<dbReference type="KEGG" id="euz:DVS28_a1788"/>